<dbReference type="OrthoDB" id="9790469at2"/>
<dbReference type="Proteomes" id="UP000006443">
    <property type="component" value="Unassembled WGS sequence"/>
</dbReference>
<proteinExistence type="predicted"/>
<dbReference type="eggNOG" id="COG3552">
    <property type="taxonomic scope" value="Bacteria"/>
</dbReference>
<organism evidence="1 2">
    <name type="scientific">Dethiobacter alkaliphilus AHT 1</name>
    <dbReference type="NCBI Taxonomy" id="555088"/>
    <lineage>
        <taxon>Bacteria</taxon>
        <taxon>Bacillati</taxon>
        <taxon>Bacillota</taxon>
        <taxon>Dethiobacteria</taxon>
        <taxon>Dethiobacterales</taxon>
        <taxon>Dethiobacteraceae</taxon>
        <taxon>Dethiobacter</taxon>
    </lineage>
</organism>
<accession>C0GF66</accession>
<dbReference type="RefSeq" id="WP_008515653.1">
    <property type="nucleotide sequence ID" value="NZ_ACJM01000005.1"/>
</dbReference>
<dbReference type="PIRSF" id="PIRSF010256">
    <property type="entry name" value="CoxE_vWa"/>
    <property type="match status" value="1"/>
</dbReference>
<evidence type="ECO:0000313" key="1">
    <source>
        <dbReference type="EMBL" id="EEG77826.1"/>
    </source>
</evidence>
<dbReference type="STRING" id="555088.DealDRAFT_1125"/>
<dbReference type="EMBL" id="ACJM01000005">
    <property type="protein sequence ID" value="EEG77826.1"/>
    <property type="molecule type" value="Genomic_DNA"/>
</dbReference>
<dbReference type="PANTHER" id="PTHR39338">
    <property type="entry name" value="BLL5662 PROTEIN-RELATED"/>
    <property type="match status" value="1"/>
</dbReference>
<sequence>MKNYLEINVVRFIHLLRHAGIRIGSGEVIDALQALTLMDLSDREAVRAALKATLVKRPGEQQVFDKAFDIFFAPPEMQQERQADYQQKQEYRQQMLDEATEDLSFQGTPMDISDQEKTVYASIPEQDREKLQDYINKTAGGKNVEEHFRPLLESVVKGSLSYWRKNLRNEIDLSEAPKTGDEELDAMVEGVGSGGGDGSLLEEDMQNIADKDVPRARALIRKLARQMVARISRRYRQSKKHKQLDLRKSIRHNIRFGGTMFRLRYRSRRIQKPKIVLICDVSGSMARYASFVMQFIYGIHDVVGSIESFVFSEDVERVTGYFQHGSDFNATMLEVVNRSTEWGRGTNLGASLKSLRQKYPDALSGQSYVLIVSDTKTMALEDSVQELEQIKRIVKDVIWLNTLPDDEWDGKSVQMFQKIVRMYPCNTLSDLEKVMRQKIIA</sequence>
<keyword evidence="2" id="KW-1185">Reference proteome</keyword>
<dbReference type="Gene3D" id="3.40.50.410">
    <property type="entry name" value="von Willebrand factor, type A domain"/>
    <property type="match status" value="1"/>
</dbReference>
<dbReference type="Pfam" id="PF05762">
    <property type="entry name" value="VWA_CoxE"/>
    <property type="match status" value="1"/>
</dbReference>
<dbReference type="AlphaFoldDB" id="C0GF66"/>
<dbReference type="InterPro" id="IPR008912">
    <property type="entry name" value="Uncharacterised_CoxE"/>
</dbReference>
<reference evidence="1 2" key="1">
    <citation type="submission" date="2009-02" db="EMBL/GenBank/DDBJ databases">
        <title>Sequencing of the draft genome and assembly of Dethiobacter alkaliphilus AHT 1.</title>
        <authorList>
            <consortium name="US DOE Joint Genome Institute (JGI-PGF)"/>
            <person name="Lucas S."/>
            <person name="Copeland A."/>
            <person name="Lapidus A."/>
            <person name="Glavina del Rio T."/>
            <person name="Dalin E."/>
            <person name="Tice H."/>
            <person name="Bruce D."/>
            <person name="Goodwin L."/>
            <person name="Pitluck S."/>
            <person name="Larimer F."/>
            <person name="Land M.L."/>
            <person name="Hauser L."/>
            <person name="Muyzer G."/>
        </authorList>
    </citation>
    <scope>NUCLEOTIDE SEQUENCE [LARGE SCALE GENOMIC DNA]</scope>
    <source>
        <strain evidence="1 2">AHT 1</strain>
    </source>
</reference>
<evidence type="ECO:0000313" key="2">
    <source>
        <dbReference type="Proteomes" id="UP000006443"/>
    </source>
</evidence>
<protein>
    <submittedName>
        <fullName evidence="1">VWA containing CoxE family protein</fullName>
    </submittedName>
</protein>
<name>C0GF66_DETAL</name>
<dbReference type="InterPro" id="IPR011195">
    <property type="entry name" value="UCP010256"/>
</dbReference>
<comment type="caution">
    <text evidence="1">The sequence shown here is derived from an EMBL/GenBank/DDBJ whole genome shotgun (WGS) entry which is preliminary data.</text>
</comment>
<gene>
    <name evidence="1" type="ORF">DealDRAFT_1125</name>
</gene>
<dbReference type="PANTHER" id="PTHR39338:SF5">
    <property type="entry name" value="BLR6139 PROTEIN"/>
    <property type="match status" value="1"/>
</dbReference>
<dbReference type="InterPro" id="IPR036465">
    <property type="entry name" value="vWFA_dom_sf"/>
</dbReference>
<dbReference type="SUPFAM" id="SSF53300">
    <property type="entry name" value="vWA-like"/>
    <property type="match status" value="1"/>
</dbReference>